<dbReference type="EMBL" id="AAOS02000014">
    <property type="protein sequence ID" value="EDR32259.1"/>
    <property type="molecule type" value="Genomic_DNA"/>
</dbReference>
<feature type="site" description="Important for substrate specificity" evidence="9">
    <location>
        <position position="12"/>
    </location>
</feature>
<comment type="catalytic activity">
    <reaction evidence="5 9">
        <text>N(7)-methyl-GTP + H2O = N(7)-methyl-GMP + diphosphate + H(+)</text>
        <dbReference type="Rhea" id="RHEA:58744"/>
        <dbReference type="ChEBI" id="CHEBI:15377"/>
        <dbReference type="ChEBI" id="CHEBI:15378"/>
        <dbReference type="ChEBI" id="CHEBI:33019"/>
        <dbReference type="ChEBI" id="CHEBI:58285"/>
        <dbReference type="ChEBI" id="CHEBI:87133"/>
    </reaction>
</comment>
<dbReference type="Gene3D" id="3.90.950.10">
    <property type="match status" value="1"/>
</dbReference>
<evidence type="ECO:0000256" key="3">
    <source>
        <dbReference type="ARBA" id="ARBA00022801"/>
    </source>
</evidence>
<dbReference type="GO" id="GO:0009117">
    <property type="term" value="P:nucleotide metabolic process"/>
    <property type="evidence" value="ECO:0007669"/>
    <property type="project" value="UniProtKB-KW"/>
</dbReference>
<comment type="function">
    <text evidence="6 9">Nucleoside triphosphate pyrophosphatase that hydrolyzes 7-methyl-GTP (m(7)GTP). May have a dual role in cell division arrest and in preventing the incorporation of modified nucleotides into cellular nucleic acids.</text>
</comment>
<evidence type="ECO:0000256" key="9">
    <source>
        <dbReference type="HAMAP-Rule" id="MF_00528"/>
    </source>
</evidence>
<keyword evidence="4 9" id="KW-0546">Nucleotide metabolism</keyword>
<gene>
    <name evidence="10" type="primary">maf1</name>
    <name evidence="10" type="ORF">YPIP275_0604</name>
</gene>
<feature type="active site" description="Proton acceptor" evidence="9">
    <location>
        <position position="69"/>
    </location>
</feature>
<comment type="caution">
    <text evidence="9">Lacks conserved residue(s) required for the propagation of feature annotation.</text>
</comment>
<dbReference type="PANTHER" id="PTHR43213">
    <property type="entry name" value="BIFUNCTIONAL DTTP/UTP PYROPHOSPHATASE/METHYLTRANSFERASE PROTEIN-RELATED"/>
    <property type="match status" value="1"/>
</dbReference>
<evidence type="ECO:0000256" key="4">
    <source>
        <dbReference type="ARBA" id="ARBA00023080"/>
    </source>
</evidence>
<dbReference type="GeneID" id="57976978"/>
<dbReference type="SUPFAM" id="SSF52972">
    <property type="entry name" value="ITPase-like"/>
    <property type="match status" value="1"/>
</dbReference>
<name>A0AAV3BHS9_YERPE</name>
<evidence type="ECO:0000256" key="2">
    <source>
        <dbReference type="ARBA" id="ARBA00022490"/>
    </source>
</evidence>
<dbReference type="InterPro" id="IPR029001">
    <property type="entry name" value="ITPase-like_fam"/>
</dbReference>
<dbReference type="GO" id="GO:0005737">
    <property type="term" value="C:cytoplasm"/>
    <property type="evidence" value="ECO:0007669"/>
    <property type="project" value="UniProtKB-SubCell"/>
</dbReference>
<evidence type="ECO:0000256" key="5">
    <source>
        <dbReference type="ARBA" id="ARBA00050213"/>
    </source>
</evidence>
<accession>A0AAV3BHS9</accession>
<dbReference type="HAMAP" id="MF_00528">
    <property type="entry name" value="Maf"/>
    <property type="match status" value="1"/>
</dbReference>
<evidence type="ECO:0000256" key="1">
    <source>
        <dbReference type="ARBA" id="ARBA00004496"/>
    </source>
</evidence>
<evidence type="ECO:0000256" key="6">
    <source>
        <dbReference type="ARBA" id="ARBA00053369"/>
    </source>
</evidence>
<dbReference type="GO" id="GO:0047429">
    <property type="term" value="F:nucleoside triphosphate diphosphatase activity"/>
    <property type="evidence" value="ECO:0007669"/>
    <property type="project" value="InterPro"/>
</dbReference>
<dbReference type="PANTHER" id="PTHR43213:SF10">
    <property type="entry name" value="7-METHYL-GTP PYROPHOSPHATASE"/>
    <property type="match status" value="1"/>
</dbReference>
<dbReference type="EC" id="3.6.1.-" evidence="9"/>
<comment type="similarity">
    <text evidence="7 9">Belongs to the Maf family. YceF subfamily.</text>
</comment>
<evidence type="ECO:0000256" key="8">
    <source>
        <dbReference type="ARBA" id="ARBA00068163"/>
    </source>
</evidence>
<comment type="caution">
    <text evidence="10">The sequence shown here is derived from an EMBL/GenBank/DDBJ whole genome shotgun (WGS) entry which is preliminary data.</text>
</comment>
<evidence type="ECO:0000313" key="11">
    <source>
        <dbReference type="Proteomes" id="UP000004430"/>
    </source>
</evidence>
<reference evidence="10 11" key="1">
    <citation type="submission" date="2008-01" db="EMBL/GenBank/DDBJ databases">
        <title>Yersinia pestis Strain IP275 project at JCVI/TIGR.</title>
        <authorList>
            <person name="Ravel J."/>
            <person name="Eppinger M."/>
            <person name="Fricke W.F."/>
            <person name="Rosovitz M."/>
            <person name="Lindler L.E."/>
            <person name="Bearden S."/>
            <person name="Shriefer M."/>
        </authorList>
    </citation>
    <scope>NUCLEOTIDE SEQUENCE [LARGE SCALE GENOMIC DNA]</scope>
    <source>
        <strain evidence="10 11">IP275</strain>
    </source>
</reference>
<dbReference type="PIRSF" id="PIRSF006305">
    <property type="entry name" value="Maf"/>
    <property type="match status" value="1"/>
</dbReference>
<feature type="site" description="Important for substrate specificity" evidence="9">
    <location>
        <position position="70"/>
    </location>
</feature>
<dbReference type="FunFam" id="3.90.950.10:FF:000005">
    <property type="entry name" value="7-methyl-GTP pyrophosphatase"/>
    <property type="match status" value="1"/>
</dbReference>
<feature type="site" description="Important for substrate specificity" evidence="9">
    <location>
        <position position="154"/>
    </location>
</feature>
<organism evidence="10 11">
    <name type="scientific">Yersinia pestis biovar Orientalis str. IP275</name>
    <dbReference type="NCBI Taxonomy" id="373665"/>
    <lineage>
        <taxon>Bacteria</taxon>
        <taxon>Pseudomonadati</taxon>
        <taxon>Pseudomonadota</taxon>
        <taxon>Gammaproteobacteria</taxon>
        <taxon>Enterobacterales</taxon>
        <taxon>Yersiniaceae</taxon>
        <taxon>Yersinia</taxon>
    </lineage>
</organism>
<sequence>MPQLVLASTSSYRRALLEKLQLPFITDAPETDETPHAGESTEALVQRLASAKAQALAGRYPQHLIIGSDQVCVIDGKITGKPLQYSTAVKQLQQASGQCVTFYTGLTLLNTANNSINCTCETFDVYFRTLSQAEIDGYLLREQPWNCAGSFKSEGLGITLFERLAGRDPNTLIGLPLIALTQMLIEQGVNPLTVKPVE</sequence>
<dbReference type="CDD" id="cd00555">
    <property type="entry name" value="Maf"/>
    <property type="match status" value="1"/>
</dbReference>
<dbReference type="AlphaFoldDB" id="A0AAV3BHS9"/>
<dbReference type="Pfam" id="PF02545">
    <property type="entry name" value="Maf"/>
    <property type="match status" value="1"/>
</dbReference>
<dbReference type="NCBIfam" id="TIGR00172">
    <property type="entry name" value="maf"/>
    <property type="match status" value="1"/>
</dbReference>
<dbReference type="Proteomes" id="UP000004430">
    <property type="component" value="Unassembled WGS sequence"/>
</dbReference>
<dbReference type="RefSeq" id="WP_002210928.1">
    <property type="nucleotide sequence ID" value="NZ_AAOS02000014.1"/>
</dbReference>
<evidence type="ECO:0000256" key="7">
    <source>
        <dbReference type="ARBA" id="ARBA00060749"/>
    </source>
</evidence>
<keyword evidence="2 9" id="KW-0963">Cytoplasm</keyword>
<dbReference type="SMR" id="A0AAV3BHS9"/>
<comment type="subcellular location">
    <subcellularLocation>
        <location evidence="1 9">Cytoplasm</location>
    </subcellularLocation>
</comment>
<dbReference type="InterPro" id="IPR003697">
    <property type="entry name" value="Maf-like"/>
</dbReference>
<comment type="cofactor">
    <cofactor evidence="9">
        <name>a divalent metal cation</name>
        <dbReference type="ChEBI" id="CHEBI:60240"/>
    </cofactor>
</comment>
<protein>
    <recommendedName>
        <fullName evidence="8 9">7-methyl-GTP pyrophosphatase</fullName>
        <shortName evidence="9">m(7)GTP pyrophosphatase</shortName>
        <ecNumber evidence="9">3.6.1.-</ecNumber>
    </recommendedName>
</protein>
<keyword evidence="3 9" id="KW-0378">Hydrolase</keyword>
<reference evidence="10 11" key="2">
    <citation type="submission" date="2010-03" db="EMBL/GenBank/DDBJ databases">
        <authorList>
            <person name="Payne S.H."/>
            <person name="Sutton G.G."/>
        </authorList>
    </citation>
    <scope>NUCLEOTIDE SEQUENCE [LARGE SCALE GENOMIC DNA]</scope>
    <source>
        <strain evidence="10 11">IP275</strain>
    </source>
</reference>
<evidence type="ECO:0000313" key="10">
    <source>
        <dbReference type="EMBL" id="EDR32259.1"/>
    </source>
</evidence>
<proteinExistence type="inferred from homology"/>